<evidence type="ECO:0000313" key="6">
    <source>
        <dbReference type="Proteomes" id="UP001432027"/>
    </source>
</evidence>
<evidence type="ECO:0000313" key="5">
    <source>
        <dbReference type="EMBL" id="GMT00751.1"/>
    </source>
</evidence>
<name>A0AAV5U1J8_9BILA</name>
<organism evidence="5 6">
    <name type="scientific">Pristionchus entomophagus</name>
    <dbReference type="NCBI Taxonomy" id="358040"/>
    <lineage>
        <taxon>Eukaryota</taxon>
        <taxon>Metazoa</taxon>
        <taxon>Ecdysozoa</taxon>
        <taxon>Nematoda</taxon>
        <taxon>Chromadorea</taxon>
        <taxon>Rhabditida</taxon>
        <taxon>Rhabditina</taxon>
        <taxon>Diplogasteromorpha</taxon>
        <taxon>Diplogasteroidea</taxon>
        <taxon>Neodiplogasteridae</taxon>
        <taxon>Pristionchus</taxon>
    </lineage>
</organism>
<reference evidence="5" key="1">
    <citation type="submission" date="2023-10" db="EMBL/GenBank/DDBJ databases">
        <title>Genome assembly of Pristionchus species.</title>
        <authorList>
            <person name="Yoshida K."/>
            <person name="Sommer R.J."/>
        </authorList>
    </citation>
    <scope>NUCLEOTIDE SEQUENCE</scope>
    <source>
        <strain evidence="5">RS0144</strain>
    </source>
</reference>
<sequence>IQTSLKNDLLVVDEIGRGTSSFDGFGLAWGITAELIKNFVLFFVCSSHFTELAEMNDPPRVRAIKFKVMMHDNLTLLYKAEEGVADQSLGIHVATMVGIDEETLAWARRNSFDWRRLRN</sequence>
<keyword evidence="1" id="KW-0547">Nucleotide-binding</keyword>
<proteinExistence type="predicted"/>
<dbReference type="SMART" id="SM00534">
    <property type="entry name" value="MUTSac"/>
    <property type="match status" value="1"/>
</dbReference>
<keyword evidence="3" id="KW-0238">DNA-binding</keyword>
<dbReference type="GO" id="GO:0032301">
    <property type="term" value="C:MutSalpha complex"/>
    <property type="evidence" value="ECO:0007669"/>
    <property type="project" value="TreeGrafter"/>
</dbReference>
<dbReference type="InterPro" id="IPR045076">
    <property type="entry name" value="MutS"/>
</dbReference>
<keyword evidence="6" id="KW-1185">Reference proteome</keyword>
<keyword evidence="2" id="KW-0067">ATP-binding</keyword>
<dbReference type="PANTHER" id="PTHR11361:SF145">
    <property type="entry name" value="DNA MISMATCH REPAIR PROTEINS MUTS FAMILY DOMAIN-CONTAINING PROTEIN"/>
    <property type="match status" value="1"/>
</dbReference>
<dbReference type="EMBL" id="BTSX01000005">
    <property type="protein sequence ID" value="GMT00751.1"/>
    <property type="molecule type" value="Genomic_DNA"/>
</dbReference>
<evidence type="ECO:0000256" key="2">
    <source>
        <dbReference type="ARBA" id="ARBA00022840"/>
    </source>
</evidence>
<evidence type="ECO:0000256" key="3">
    <source>
        <dbReference type="ARBA" id="ARBA00023125"/>
    </source>
</evidence>
<protein>
    <recommendedName>
        <fullName evidence="4">DNA mismatch repair proteins mutS family domain-containing protein</fullName>
    </recommendedName>
</protein>
<dbReference type="GO" id="GO:0030983">
    <property type="term" value="F:mismatched DNA binding"/>
    <property type="evidence" value="ECO:0007669"/>
    <property type="project" value="InterPro"/>
</dbReference>
<dbReference type="SUPFAM" id="SSF52540">
    <property type="entry name" value="P-loop containing nucleoside triphosphate hydrolases"/>
    <property type="match status" value="1"/>
</dbReference>
<dbReference type="GO" id="GO:0140664">
    <property type="term" value="F:ATP-dependent DNA damage sensor activity"/>
    <property type="evidence" value="ECO:0007669"/>
    <property type="project" value="InterPro"/>
</dbReference>
<feature type="non-terminal residue" evidence="5">
    <location>
        <position position="1"/>
    </location>
</feature>
<dbReference type="Gene3D" id="3.40.50.300">
    <property type="entry name" value="P-loop containing nucleotide triphosphate hydrolases"/>
    <property type="match status" value="1"/>
</dbReference>
<feature type="domain" description="DNA mismatch repair proteins mutS family" evidence="4">
    <location>
        <begin position="1"/>
        <end position="112"/>
    </location>
</feature>
<evidence type="ECO:0000256" key="1">
    <source>
        <dbReference type="ARBA" id="ARBA00022741"/>
    </source>
</evidence>
<dbReference type="PANTHER" id="PTHR11361">
    <property type="entry name" value="DNA MISMATCH REPAIR PROTEIN MUTS FAMILY MEMBER"/>
    <property type="match status" value="1"/>
</dbReference>
<dbReference type="GO" id="GO:0006298">
    <property type="term" value="P:mismatch repair"/>
    <property type="evidence" value="ECO:0007669"/>
    <property type="project" value="InterPro"/>
</dbReference>
<gene>
    <name evidence="5" type="ORF">PENTCL1PPCAC_22925</name>
</gene>
<dbReference type="Pfam" id="PF00488">
    <property type="entry name" value="MutS_V"/>
    <property type="match status" value="1"/>
</dbReference>
<dbReference type="Proteomes" id="UP001432027">
    <property type="component" value="Unassembled WGS sequence"/>
</dbReference>
<comment type="caution">
    <text evidence="5">The sequence shown here is derived from an EMBL/GenBank/DDBJ whole genome shotgun (WGS) entry which is preliminary data.</text>
</comment>
<accession>A0AAV5U1J8</accession>
<dbReference type="InterPro" id="IPR000432">
    <property type="entry name" value="DNA_mismatch_repair_MutS_C"/>
</dbReference>
<dbReference type="InterPro" id="IPR027417">
    <property type="entry name" value="P-loop_NTPase"/>
</dbReference>
<dbReference type="AlphaFoldDB" id="A0AAV5U1J8"/>
<dbReference type="GO" id="GO:0005524">
    <property type="term" value="F:ATP binding"/>
    <property type="evidence" value="ECO:0007669"/>
    <property type="project" value="UniProtKB-KW"/>
</dbReference>
<evidence type="ECO:0000259" key="4">
    <source>
        <dbReference type="SMART" id="SM00534"/>
    </source>
</evidence>